<evidence type="ECO:0000313" key="4">
    <source>
        <dbReference type="Proteomes" id="UP000032232"/>
    </source>
</evidence>
<evidence type="ECO:0000259" key="2">
    <source>
        <dbReference type="Pfam" id="PF07859"/>
    </source>
</evidence>
<dbReference type="InterPro" id="IPR013094">
    <property type="entry name" value="AB_hydrolase_3"/>
</dbReference>
<feature type="domain" description="Alpha/beta hydrolase fold-3" evidence="2">
    <location>
        <begin position="75"/>
        <end position="268"/>
    </location>
</feature>
<name>A0A0D1CMJ4_9RHOB</name>
<protein>
    <submittedName>
        <fullName evidence="3">MlhB_1 protein</fullName>
        <ecNumber evidence="3">3.1.1.83</ecNumber>
    </submittedName>
</protein>
<keyword evidence="1 3" id="KW-0378">Hydrolase</keyword>
<dbReference type="PATRIC" id="fig|935700.4.peg.2353"/>
<evidence type="ECO:0000313" key="3">
    <source>
        <dbReference type="EMBL" id="KIT16017.1"/>
    </source>
</evidence>
<evidence type="ECO:0000256" key="1">
    <source>
        <dbReference type="ARBA" id="ARBA00022801"/>
    </source>
</evidence>
<dbReference type="STRING" id="935700.jaqu_22870"/>
<dbReference type="AlphaFoldDB" id="A0A0D1CMJ4"/>
<dbReference type="EMBL" id="JYFE01000041">
    <property type="protein sequence ID" value="KIT16017.1"/>
    <property type="molecule type" value="Genomic_DNA"/>
</dbReference>
<dbReference type="Gene3D" id="3.40.50.1820">
    <property type="entry name" value="alpha/beta hydrolase"/>
    <property type="match status" value="1"/>
</dbReference>
<keyword evidence="4" id="KW-1185">Reference proteome</keyword>
<dbReference type="Proteomes" id="UP000032232">
    <property type="component" value="Unassembled WGS sequence"/>
</dbReference>
<proteinExistence type="predicted"/>
<dbReference type="Pfam" id="PF07859">
    <property type="entry name" value="Abhydrolase_3"/>
    <property type="match status" value="1"/>
</dbReference>
<dbReference type="PANTHER" id="PTHR48081">
    <property type="entry name" value="AB HYDROLASE SUPERFAMILY PROTEIN C4A8.06C"/>
    <property type="match status" value="1"/>
</dbReference>
<comment type="caution">
    <text evidence="3">The sequence shown here is derived from an EMBL/GenBank/DDBJ whole genome shotgun (WGS) entry which is preliminary data.</text>
</comment>
<sequence length="292" mass="30800">MTAMEPTTWQDRALALSARFGAKPALAAPLPWSVWRSAVQIAVRDTARPGLHVEWGRIGSREARIATPRDPVETVLWCHGGCFTLGSPRTHARLTDPMAAAGLRFVVPNYRLAPEHPFPAGYEDCLAAAREIAAQGPFLLGGDSAGGTLAASVLAQLLADGTPPLRVALIAPAADLDPARPDPTGARDLVLSRPLLERIARDYVAGANPADPRLSPLRADYPGCPPVLIHCSHGEILEEDCDRLADRMRDGGGQVTVEKAAGLPHAWHIAAGRAPAADAALAQMAAFLKGDA</sequence>
<dbReference type="GO" id="GO:0016787">
    <property type="term" value="F:hydrolase activity"/>
    <property type="evidence" value="ECO:0007669"/>
    <property type="project" value="UniProtKB-KW"/>
</dbReference>
<gene>
    <name evidence="3" type="primary">mlhB_1</name>
    <name evidence="3" type="ORF">jaqu_22870</name>
</gene>
<dbReference type="PANTHER" id="PTHR48081:SF8">
    <property type="entry name" value="ALPHA_BETA HYDROLASE FOLD-3 DOMAIN-CONTAINING PROTEIN-RELATED"/>
    <property type="match status" value="1"/>
</dbReference>
<reference evidence="3 4" key="1">
    <citation type="submission" date="2015-02" db="EMBL/GenBank/DDBJ databases">
        <title>Genome Sequence of Jannaschia aquimarina DSM28248, a member of the Roseobacter clade.</title>
        <authorList>
            <person name="Voget S."/>
            <person name="Daniel R."/>
        </authorList>
    </citation>
    <scope>NUCLEOTIDE SEQUENCE [LARGE SCALE GENOMIC DNA]</scope>
    <source>
        <strain evidence="3 4">GSW-M26</strain>
    </source>
</reference>
<dbReference type="EC" id="3.1.1.83" evidence="3"/>
<dbReference type="InterPro" id="IPR029058">
    <property type="entry name" value="AB_hydrolase_fold"/>
</dbReference>
<dbReference type="InterPro" id="IPR050300">
    <property type="entry name" value="GDXG_lipolytic_enzyme"/>
</dbReference>
<organism evidence="3 4">
    <name type="scientific">Jannaschia aquimarina</name>
    <dbReference type="NCBI Taxonomy" id="935700"/>
    <lineage>
        <taxon>Bacteria</taxon>
        <taxon>Pseudomonadati</taxon>
        <taxon>Pseudomonadota</taxon>
        <taxon>Alphaproteobacteria</taxon>
        <taxon>Rhodobacterales</taxon>
        <taxon>Roseobacteraceae</taxon>
        <taxon>Jannaschia</taxon>
    </lineage>
</organism>
<accession>A0A0D1CMJ4</accession>
<dbReference type="SUPFAM" id="SSF53474">
    <property type="entry name" value="alpha/beta-Hydrolases"/>
    <property type="match status" value="1"/>
</dbReference>